<accession>A0A0R1YD41</accession>
<evidence type="ECO:0000256" key="5">
    <source>
        <dbReference type="PIRSR" id="PIRSR019574-1"/>
    </source>
</evidence>
<evidence type="ECO:0000256" key="3">
    <source>
        <dbReference type="ARBA" id="ARBA00022729"/>
    </source>
</evidence>
<dbReference type="PROSITE" id="PS51257">
    <property type="entry name" value="PROKAR_LIPOPROTEIN"/>
    <property type="match status" value="1"/>
</dbReference>
<dbReference type="AlphaFoldDB" id="A0A0R1YD41"/>
<dbReference type="Proteomes" id="UP000051223">
    <property type="component" value="Unassembled WGS sequence"/>
</dbReference>
<dbReference type="PRINTS" id="PR00909">
    <property type="entry name" value="SPERMDNBNDNG"/>
</dbReference>
<dbReference type="CDD" id="cd13663">
    <property type="entry name" value="PBP2_PotD_PotF_like_2"/>
    <property type="match status" value="1"/>
</dbReference>
<keyword evidence="7" id="KW-1185">Reference proteome</keyword>
<dbReference type="InterPro" id="IPR006059">
    <property type="entry name" value="SBP"/>
</dbReference>
<dbReference type="Gene3D" id="3.40.190.10">
    <property type="entry name" value="Periplasmic binding protein-like II"/>
    <property type="match status" value="2"/>
</dbReference>
<sequence length="357" mass="41174">MKKIIWSTVAIIVACLALAYGAIQMNKPAIETKKQDLIIYNWGDYLDPQLIKKFEKQSGYHVVYETFDSNEAMYTKIKQGGTAYDLTIPSEYMVTKMRKANLLDQIDTKKLSNLKYIDPTFLHQPYDPQNKYSIPYFWGTLGIVYNDKFVKPGSINNWDDLWNKKYKHNILLVDSARDAMGMALVSLGYSMNTTSSLKLHLAQTKLDDLGPNIKAIISDEMKMYLVQNEAAIGVTWSGEAHEMMENNSHLHYLVPSQGSNLWLDNFVIPKTAKNKKAAYKFINFMLEPKNAAQNAEYIGYATPNWKAKEMLPKKVRDNREFYPAQSTLKKLQVYKDLGQKVTQEYNDLFLEFKMYAH</sequence>
<reference evidence="6 7" key="1">
    <citation type="journal article" date="2015" name="Genome Announc.">
        <title>Expanding the biotechnology potential of lactobacilli through comparative genomics of 213 strains and associated genera.</title>
        <authorList>
            <person name="Sun Z."/>
            <person name="Harris H.M."/>
            <person name="McCann A."/>
            <person name="Guo C."/>
            <person name="Argimon S."/>
            <person name="Zhang W."/>
            <person name="Yang X."/>
            <person name="Jeffery I.B."/>
            <person name="Cooney J.C."/>
            <person name="Kagawa T.F."/>
            <person name="Liu W."/>
            <person name="Song Y."/>
            <person name="Salvetti E."/>
            <person name="Wrobel A."/>
            <person name="Rasinkangas P."/>
            <person name="Parkhill J."/>
            <person name="Rea M.C."/>
            <person name="O'Sullivan O."/>
            <person name="Ritari J."/>
            <person name="Douillard F.P."/>
            <person name="Paul Ross R."/>
            <person name="Yang R."/>
            <person name="Briner A.E."/>
            <person name="Felis G.E."/>
            <person name="de Vos W.M."/>
            <person name="Barrangou R."/>
            <person name="Klaenhammer T.R."/>
            <person name="Caufield P.W."/>
            <person name="Cui Y."/>
            <person name="Zhang H."/>
            <person name="O'Toole P.W."/>
        </authorList>
    </citation>
    <scope>NUCLEOTIDE SEQUENCE [LARGE SCALE GENOMIC DNA]</scope>
    <source>
        <strain evidence="6 7">DSM 5661</strain>
    </source>
</reference>
<dbReference type="PANTHER" id="PTHR30222:SF17">
    <property type="entry name" value="SPERMIDINE_PUTRESCINE-BINDING PERIPLASMIC PROTEIN"/>
    <property type="match status" value="1"/>
</dbReference>
<dbReference type="Pfam" id="PF13416">
    <property type="entry name" value="SBP_bac_8"/>
    <property type="match status" value="1"/>
</dbReference>
<dbReference type="InterPro" id="IPR001188">
    <property type="entry name" value="Sperm_putr-bd"/>
</dbReference>
<dbReference type="PIRSF" id="PIRSF019574">
    <property type="entry name" value="Periplasmic_polyamine_BP"/>
    <property type="match status" value="1"/>
</dbReference>
<gene>
    <name evidence="6" type="ORF">FC39_GL000821</name>
</gene>
<dbReference type="PANTHER" id="PTHR30222">
    <property type="entry name" value="SPERMIDINE/PUTRESCINE-BINDING PERIPLASMIC PROTEIN"/>
    <property type="match status" value="1"/>
</dbReference>
<dbReference type="STRING" id="1423754.FC39_GL000821"/>
<dbReference type="EMBL" id="AZGI01000026">
    <property type="protein sequence ID" value="KRM40207.1"/>
    <property type="molecule type" value="Genomic_DNA"/>
</dbReference>
<dbReference type="GO" id="GO:0015846">
    <property type="term" value="P:polyamine transport"/>
    <property type="evidence" value="ECO:0007669"/>
    <property type="project" value="InterPro"/>
</dbReference>
<proteinExistence type="predicted"/>
<evidence type="ECO:0000313" key="7">
    <source>
        <dbReference type="Proteomes" id="UP000051223"/>
    </source>
</evidence>
<evidence type="ECO:0000256" key="2">
    <source>
        <dbReference type="ARBA" id="ARBA00022448"/>
    </source>
</evidence>
<dbReference type="GO" id="GO:0042597">
    <property type="term" value="C:periplasmic space"/>
    <property type="evidence" value="ECO:0007669"/>
    <property type="project" value="UniProtKB-SubCell"/>
</dbReference>
<keyword evidence="4" id="KW-0574">Periplasm</keyword>
<evidence type="ECO:0000256" key="1">
    <source>
        <dbReference type="ARBA" id="ARBA00004418"/>
    </source>
</evidence>
<dbReference type="RefSeq" id="WP_056941455.1">
    <property type="nucleotide sequence ID" value="NZ_AZGI01000026.1"/>
</dbReference>
<dbReference type="PATRIC" id="fig|1423754.3.peg.843"/>
<organism evidence="6 7">
    <name type="scientific">Lactobacillus hamsteri DSM 5661 = JCM 6256</name>
    <dbReference type="NCBI Taxonomy" id="1423754"/>
    <lineage>
        <taxon>Bacteria</taxon>
        <taxon>Bacillati</taxon>
        <taxon>Bacillota</taxon>
        <taxon>Bacilli</taxon>
        <taxon>Lactobacillales</taxon>
        <taxon>Lactobacillaceae</taxon>
        <taxon>Lactobacillus</taxon>
    </lineage>
</organism>
<evidence type="ECO:0000313" key="6">
    <source>
        <dbReference type="EMBL" id="KRM40207.1"/>
    </source>
</evidence>
<dbReference type="GO" id="GO:0019808">
    <property type="term" value="F:polyamine binding"/>
    <property type="evidence" value="ECO:0007669"/>
    <property type="project" value="InterPro"/>
</dbReference>
<dbReference type="eggNOG" id="COG0687">
    <property type="taxonomic scope" value="Bacteria"/>
</dbReference>
<evidence type="ECO:0000256" key="4">
    <source>
        <dbReference type="ARBA" id="ARBA00022764"/>
    </source>
</evidence>
<protein>
    <submittedName>
        <fullName evidence="6">Spermidine putrescine ABC superfamily ATP binding cassette transporter, binding protein</fullName>
    </submittedName>
</protein>
<keyword evidence="2" id="KW-0813">Transport</keyword>
<name>A0A0R1YD41_9LACO</name>
<comment type="subcellular location">
    <subcellularLocation>
        <location evidence="1">Periplasm</location>
    </subcellularLocation>
</comment>
<comment type="caution">
    <text evidence="6">The sequence shown here is derived from an EMBL/GenBank/DDBJ whole genome shotgun (WGS) entry which is preliminary data.</text>
</comment>
<dbReference type="SUPFAM" id="SSF53850">
    <property type="entry name" value="Periplasmic binding protein-like II"/>
    <property type="match status" value="1"/>
</dbReference>
<feature type="binding site" evidence="5">
    <location>
        <position position="92"/>
    </location>
    <ligand>
        <name>spermidine</name>
        <dbReference type="ChEBI" id="CHEBI:57834"/>
    </ligand>
</feature>
<keyword evidence="3" id="KW-0732">Signal</keyword>